<dbReference type="InterPro" id="IPR045179">
    <property type="entry name" value="YgfZ/GcvT"/>
</dbReference>
<organism evidence="2 3">
    <name type="scientific">Pseudoalteromonas porphyrae</name>
    <dbReference type="NCBI Taxonomy" id="187330"/>
    <lineage>
        <taxon>Bacteria</taxon>
        <taxon>Pseudomonadati</taxon>
        <taxon>Pseudomonadota</taxon>
        <taxon>Gammaproteobacteria</taxon>
        <taxon>Alteromonadales</taxon>
        <taxon>Pseudoalteromonadaceae</taxon>
        <taxon>Pseudoalteromonas</taxon>
    </lineage>
</organism>
<dbReference type="STRING" id="187330.AMS58_12605"/>
<dbReference type="InterPro" id="IPR029043">
    <property type="entry name" value="GcvT/YgfZ_C"/>
</dbReference>
<accession>A0A0N1ELQ4</accession>
<dbReference type="Pfam" id="PF21130">
    <property type="entry name" value="YgfZ_barrel"/>
    <property type="match status" value="1"/>
</dbReference>
<dbReference type="SUPFAM" id="SSF103025">
    <property type="entry name" value="Folate-binding domain"/>
    <property type="match status" value="1"/>
</dbReference>
<dbReference type="InterPro" id="IPR048451">
    <property type="entry name" value="YgfZ_barrel"/>
</dbReference>
<dbReference type="AlphaFoldDB" id="A0A0N1ELQ4"/>
<gene>
    <name evidence="2" type="ORF">ADS77_04750</name>
</gene>
<dbReference type="PANTHER" id="PTHR22602">
    <property type="entry name" value="TRANSFERASE CAF17, MITOCHONDRIAL-RELATED"/>
    <property type="match status" value="1"/>
</dbReference>
<evidence type="ECO:0000313" key="2">
    <source>
        <dbReference type="EMBL" id="KPH64590.1"/>
    </source>
</evidence>
<protein>
    <submittedName>
        <fullName evidence="2">Transcriptional regulator</fullName>
    </submittedName>
</protein>
<dbReference type="OrthoDB" id="9796287at2"/>
<evidence type="ECO:0000313" key="3">
    <source>
        <dbReference type="Proteomes" id="UP000037848"/>
    </source>
</evidence>
<sequence>MSTVYACPLSHQLIRISGVDKLAYLHGQITQDINKLSQNNYLWTGHCNAKGKLWSVAKLFAYQDSYYLAASEVEITQSLAELKKYAVFSNVELLAATEKLIGLIGEDVTAALKSLDIHFNGQDNACDFSYGKAIKLADNRILLMVNADFSLPDDVIALENDALWQQHAILAGEPELNELALGEYVPQMVNLQAIGGISFRKGCYTGQETVARMKYLGKNKRAMYIVSGHSDGELAEPELETQMGENWRRAGKLISQAYNPQSKTLFGLVVLPNDSEPSQLLRAKHAPAVELSILPLPYSLDDE</sequence>
<dbReference type="EMBL" id="LHPH01000004">
    <property type="protein sequence ID" value="KPH64590.1"/>
    <property type="molecule type" value="Genomic_DNA"/>
</dbReference>
<dbReference type="NCBIfam" id="TIGR03317">
    <property type="entry name" value="ygfZ_signature"/>
    <property type="match status" value="1"/>
</dbReference>
<dbReference type="Gene3D" id="3.30.70.1630">
    <property type="match status" value="1"/>
</dbReference>
<keyword evidence="3" id="KW-1185">Reference proteome</keyword>
<name>A0A0N1ELQ4_9GAMM</name>
<dbReference type="InterPro" id="IPR017703">
    <property type="entry name" value="YgfZ/GCV_T_CS"/>
</dbReference>
<reference evidence="2 3" key="1">
    <citation type="submission" date="2015-08" db="EMBL/GenBank/DDBJ databases">
        <title>Draft Genome Sequence of Pseudoalteromonas porphyrae UCD-SED14.</title>
        <authorList>
            <person name="Coil D.A."/>
            <person name="Jospin G."/>
            <person name="Lee R.D."/>
            <person name="Eisen J.A."/>
        </authorList>
    </citation>
    <scope>NUCLEOTIDE SEQUENCE [LARGE SCALE GENOMIC DNA]</scope>
    <source>
        <strain evidence="2 3">UCD-SED14</strain>
    </source>
</reference>
<dbReference type="SUPFAM" id="SSF101790">
    <property type="entry name" value="Aminomethyltransferase beta-barrel domain"/>
    <property type="match status" value="1"/>
</dbReference>
<dbReference type="RefSeq" id="WP_054205399.1">
    <property type="nucleotide sequence ID" value="NZ_LHPH01000004.1"/>
</dbReference>
<dbReference type="Proteomes" id="UP000037848">
    <property type="component" value="Unassembled WGS sequence"/>
</dbReference>
<comment type="caution">
    <text evidence="2">The sequence shown here is derived from an EMBL/GenBank/DDBJ whole genome shotgun (WGS) entry which is preliminary data.</text>
</comment>
<feature type="domain" description="tRNA-modifying protein YgfZ-like beta-barrel" evidence="1">
    <location>
        <begin position="219"/>
        <end position="284"/>
    </location>
</feature>
<dbReference type="PANTHER" id="PTHR22602:SF0">
    <property type="entry name" value="TRANSFERASE CAF17, MITOCHONDRIAL-RELATED"/>
    <property type="match status" value="1"/>
</dbReference>
<proteinExistence type="predicted"/>
<dbReference type="Gene3D" id="3.30.70.1400">
    <property type="entry name" value="Aminomethyltransferase beta-barrel domains"/>
    <property type="match status" value="1"/>
</dbReference>
<evidence type="ECO:0000259" key="1">
    <source>
        <dbReference type="Pfam" id="PF21130"/>
    </source>
</evidence>
<dbReference type="Gene3D" id="2.40.30.160">
    <property type="match status" value="1"/>
</dbReference>
<dbReference type="PATRIC" id="fig|187330.3.peg.2712"/>
<dbReference type="GO" id="GO:0016226">
    <property type="term" value="P:iron-sulfur cluster assembly"/>
    <property type="evidence" value="ECO:0007669"/>
    <property type="project" value="TreeGrafter"/>
</dbReference>